<sequence length="105" mass="11745">MIYMPSSTAVVQPDGGKPEIHQDLGENALIPPLRGEADLLTGIILWHFGVSFTNTPNFPTDVTRLSFSEVLNQWEGGCNFSIPKPFDEEELPPRKRIMELPVHDT</sequence>
<dbReference type="AlphaFoldDB" id="A0A8X6N8C8"/>
<protein>
    <submittedName>
        <fullName evidence="1">Uncharacterized protein</fullName>
    </submittedName>
</protein>
<accession>A0A8X6N8C8</accession>
<dbReference type="OrthoDB" id="10484994at2759"/>
<dbReference type="EMBL" id="BMAW01006826">
    <property type="protein sequence ID" value="GFT00705.1"/>
    <property type="molecule type" value="Genomic_DNA"/>
</dbReference>
<reference evidence="1" key="1">
    <citation type="submission" date="2020-08" db="EMBL/GenBank/DDBJ databases">
        <title>Multicomponent nature underlies the extraordinary mechanical properties of spider dragline silk.</title>
        <authorList>
            <person name="Kono N."/>
            <person name="Nakamura H."/>
            <person name="Mori M."/>
            <person name="Yoshida Y."/>
            <person name="Ohtoshi R."/>
            <person name="Malay A.D."/>
            <person name="Moran D.A.P."/>
            <person name="Tomita M."/>
            <person name="Numata K."/>
            <person name="Arakawa K."/>
        </authorList>
    </citation>
    <scope>NUCLEOTIDE SEQUENCE</scope>
</reference>
<organism evidence="1 2">
    <name type="scientific">Nephila pilipes</name>
    <name type="common">Giant wood spider</name>
    <name type="synonym">Nephila maculata</name>
    <dbReference type="NCBI Taxonomy" id="299642"/>
    <lineage>
        <taxon>Eukaryota</taxon>
        <taxon>Metazoa</taxon>
        <taxon>Ecdysozoa</taxon>
        <taxon>Arthropoda</taxon>
        <taxon>Chelicerata</taxon>
        <taxon>Arachnida</taxon>
        <taxon>Araneae</taxon>
        <taxon>Araneomorphae</taxon>
        <taxon>Entelegynae</taxon>
        <taxon>Araneoidea</taxon>
        <taxon>Nephilidae</taxon>
        <taxon>Nephila</taxon>
    </lineage>
</organism>
<keyword evidence="2" id="KW-1185">Reference proteome</keyword>
<comment type="caution">
    <text evidence="1">The sequence shown here is derived from an EMBL/GenBank/DDBJ whole genome shotgun (WGS) entry which is preliminary data.</text>
</comment>
<evidence type="ECO:0000313" key="2">
    <source>
        <dbReference type="Proteomes" id="UP000887013"/>
    </source>
</evidence>
<proteinExistence type="predicted"/>
<dbReference type="Proteomes" id="UP000887013">
    <property type="component" value="Unassembled WGS sequence"/>
</dbReference>
<evidence type="ECO:0000313" key="1">
    <source>
        <dbReference type="EMBL" id="GFT00705.1"/>
    </source>
</evidence>
<name>A0A8X6N8C8_NEPPI</name>
<gene>
    <name evidence="1" type="ORF">NPIL_303801</name>
</gene>